<proteinExistence type="predicted"/>
<keyword evidence="2" id="KW-1185">Reference proteome</keyword>
<sequence>MLGLDRMPRPNDMGVISHIGSERPEPGPYKCMLTLTSKTRFGAMRGCQEQSREGDLGGSPGHGWIGRPKEDNILLIHVEPKCLWVSHDARPNTLELSCTLSPSAYGSYKIPVPTPLGSTTCYVYEHMGLARYSTQHPWFWN</sequence>
<name>A0ACC0S386_POPTR</name>
<dbReference type="EMBL" id="CM009302">
    <property type="protein sequence ID" value="KAI9383729.1"/>
    <property type="molecule type" value="Genomic_DNA"/>
</dbReference>
<organism evidence="1 2">
    <name type="scientific">Populus trichocarpa</name>
    <name type="common">Western balsam poplar</name>
    <name type="synonym">Populus balsamifera subsp. trichocarpa</name>
    <dbReference type="NCBI Taxonomy" id="3694"/>
    <lineage>
        <taxon>Eukaryota</taxon>
        <taxon>Viridiplantae</taxon>
        <taxon>Streptophyta</taxon>
        <taxon>Embryophyta</taxon>
        <taxon>Tracheophyta</taxon>
        <taxon>Spermatophyta</taxon>
        <taxon>Magnoliopsida</taxon>
        <taxon>eudicotyledons</taxon>
        <taxon>Gunneridae</taxon>
        <taxon>Pentapetalae</taxon>
        <taxon>rosids</taxon>
        <taxon>fabids</taxon>
        <taxon>Malpighiales</taxon>
        <taxon>Salicaceae</taxon>
        <taxon>Saliceae</taxon>
        <taxon>Populus</taxon>
    </lineage>
</organism>
<reference evidence="1 2" key="1">
    <citation type="journal article" date="2006" name="Science">
        <title>The genome of black cottonwood, Populus trichocarpa (Torr. &amp; Gray).</title>
        <authorList>
            <person name="Tuskan G.A."/>
            <person name="Difazio S."/>
            <person name="Jansson S."/>
            <person name="Bohlmann J."/>
            <person name="Grigoriev I."/>
            <person name="Hellsten U."/>
            <person name="Putnam N."/>
            <person name="Ralph S."/>
            <person name="Rombauts S."/>
            <person name="Salamov A."/>
            <person name="Schein J."/>
            <person name="Sterck L."/>
            <person name="Aerts A."/>
            <person name="Bhalerao R.R."/>
            <person name="Bhalerao R.P."/>
            <person name="Blaudez D."/>
            <person name="Boerjan W."/>
            <person name="Brun A."/>
            <person name="Brunner A."/>
            <person name="Busov V."/>
            <person name="Campbell M."/>
            <person name="Carlson J."/>
            <person name="Chalot M."/>
            <person name="Chapman J."/>
            <person name="Chen G.L."/>
            <person name="Cooper D."/>
            <person name="Coutinho P.M."/>
            <person name="Couturier J."/>
            <person name="Covert S."/>
            <person name="Cronk Q."/>
            <person name="Cunningham R."/>
            <person name="Davis J."/>
            <person name="Degroeve S."/>
            <person name="Dejardin A."/>
            <person name="Depamphilis C."/>
            <person name="Detter J."/>
            <person name="Dirks B."/>
            <person name="Dubchak I."/>
            <person name="Duplessis S."/>
            <person name="Ehlting J."/>
            <person name="Ellis B."/>
            <person name="Gendler K."/>
            <person name="Goodstein D."/>
            <person name="Gribskov M."/>
            <person name="Grimwood J."/>
            <person name="Groover A."/>
            <person name="Gunter L."/>
            <person name="Hamberger B."/>
            <person name="Heinze B."/>
            <person name="Helariutta Y."/>
            <person name="Henrissat B."/>
            <person name="Holligan D."/>
            <person name="Holt R."/>
            <person name="Huang W."/>
            <person name="Islam-Faridi N."/>
            <person name="Jones S."/>
            <person name="Jones-Rhoades M."/>
            <person name="Jorgensen R."/>
            <person name="Joshi C."/>
            <person name="Kangasjarvi J."/>
            <person name="Karlsson J."/>
            <person name="Kelleher C."/>
            <person name="Kirkpatrick R."/>
            <person name="Kirst M."/>
            <person name="Kohler A."/>
            <person name="Kalluri U."/>
            <person name="Larimer F."/>
            <person name="Leebens-Mack J."/>
            <person name="Leple J.C."/>
            <person name="Locascio P."/>
            <person name="Lou Y."/>
            <person name="Lucas S."/>
            <person name="Martin F."/>
            <person name="Montanini B."/>
            <person name="Napoli C."/>
            <person name="Nelson D.R."/>
            <person name="Nelson C."/>
            <person name="Nieminen K."/>
            <person name="Nilsson O."/>
            <person name="Pereda V."/>
            <person name="Peter G."/>
            <person name="Philippe R."/>
            <person name="Pilate G."/>
            <person name="Poliakov A."/>
            <person name="Razumovskaya J."/>
            <person name="Richardson P."/>
            <person name="Rinaldi C."/>
            <person name="Ritland K."/>
            <person name="Rouze P."/>
            <person name="Ryaboy D."/>
            <person name="Schmutz J."/>
            <person name="Schrader J."/>
            <person name="Segerman B."/>
            <person name="Shin H."/>
            <person name="Siddiqui A."/>
            <person name="Sterky F."/>
            <person name="Terry A."/>
            <person name="Tsai C.J."/>
            <person name="Uberbacher E."/>
            <person name="Unneberg P."/>
            <person name="Vahala J."/>
            <person name="Wall K."/>
            <person name="Wessler S."/>
            <person name="Yang G."/>
            <person name="Yin T."/>
            <person name="Douglas C."/>
            <person name="Marra M."/>
            <person name="Sandberg G."/>
            <person name="Van de Peer Y."/>
            <person name="Rokhsar D."/>
        </authorList>
    </citation>
    <scope>NUCLEOTIDE SEQUENCE [LARGE SCALE GENOMIC DNA]</scope>
    <source>
        <strain evidence="2">cv. Nisqually</strain>
    </source>
</reference>
<gene>
    <name evidence="1" type="ORF">POPTR_013G122701v4</name>
</gene>
<evidence type="ECO:0000313" key="2">
    <source>
        <dbReference type="Proteomes" id="UP000006729"/>
    </source>
</evidence>
<comment type="caution">
    <text evidence="1">The sequence shown here is derived from an EMBL/GenBank/DDBJ whole genome shotgun (WGS) entry which is preliminary data.</text>
</comment>
<evidence type="ECO:0000313" key="1">
    <source>
        <dbReference type="EMBL" id="KAI9383729.1"/>
    </source>
</evidence>
<protein>
    <submittedName>
        <fullName evidence="1">Uncharacterized protein</fullName>
    </submittedName>
</protein>
<dbReference type="Proteomes" id="UP000006729">
    <property type="component" value="Chromosome 13"/>
</dbReference>
<accession>A0ACC0S386</accession>